<dbReference type="EMBL" id="GIFC01006841">
    <property type="protein sequence ID" value="MXU88924.1"/>
    <property type="molecule type" value="Transcribed_RNA"/>
</dbReference>
<dbReference type="AlphaFoldDB" id="A0A6B0UG99"/>
<evidence type="ECO:0000256" key="1">
    <source>
        <dbReference type="SAM" id="SignalP"/>
    </source>
</evidence>
<sequence>MNRCELRSGCDGAVAFCLGCFLPTLLAGDVSGAGAFNRSVNGIASRIASGGFDSRGVATSKTRPVSSENALSSSDGNLLWAFLVCSCHCHFQDLKKHEGTKHAE</sequence>
<evidence type="ECO:0000313" key="2">
    <source>
        <dbReference type="EMBL" id="MXU88924.1"/>
    </source>
</evidence>
<proteinExistence type="predicted"/>
<feature type="chain" id="PRO_5025595947" evidence="1">
    <location>
        <begin position="28"/>
        <end position="104"/>
    </location>
</feature>
<feature type="signal peptide" evidence="1">
    <location>
        <begin position="1"/>
        <end position="27"/>
    </location>
</feature>
<protein>
    <submittedName>
        <fullName evidence="2">Putative secreted protein</fullName>
    </submittedName>
</protein>
<accession>A0A6B0UG99</accession>
<organism evidence="2">
    <name type="scientific">Ixodes ricinus</name>
    <name type="common">Common tick</name>
    <name type="synonym">Acarus ricinus</name>
    <dbReference type="NCBI Taxonomy" id="34613"/>
    <lineage>
        <taxon>Eukaryota</taxon>
        <taxon>Metazoa</taxon>
        <taxon>Ecdysozoa</taxon>
        <taxon>Arthropoda</taxon>
        <taxon>Chelicerata</taxon>
        <taxon>Arachnida</taxon>
        <taxon>Acari</taxon>
        <taxon>Parasitiformes</taxon>
        <taxon>Ixodida</taxon>
        <taxon>Ixodoidea</taxon>
        <taxon>Ixodidae</taxon>
        <taxon>Ixodinae</taxon>
        <taxon>Ixodes</taxon>
    </lineage>
</organism>
<name>A0A6B0UG99_IXORI</name>
<reference evidence="2" key="1">
    <citation type="submission" date="2019-12" db="EMBL/GenBank/DDBJ databases">
        <title>An insight into the sialome of adult female Ixodes ricinus ticks feeding for 6 days.</title>
        <authorList>
            <person name="Perner J."/>
            <person name="Ribeiro J.M.C."/>
        </authorList>
    </citation>
    <scope>NUCLEOTIDE SEQUENCE</scope>
    <source>
        <strain evidence="2">Semi-engorged</strain>
        <tissue evidence="2">Salivary glands</tissue>
    </source>
</reference>
<keyword evidence="1" id="KW-0732">Signal</keyword>